<accession>A0AAN7U1F9</accession>
<dbReference type="GO" id="GO:0000408">
    <property type="term" value="C:EKC/KEOPS complex"/>
    <property type="evidence" value="ECO:0007669"/>
    <property type="project" value="TreeGrafter"/>
</dbReference>
<dbReference type="GO" id="GO:0005524">
    <property type="term" value="F:ATP binding"/>
    <property type="evidence" value="ECO:0007669"/>
    <property type="project" value="UniProtKB-KW"/>
</dbReference>
<organism evidence="16 17">
    <name type="scientific">Dictyostelium firmibasis</name>
    <dbReference type="NCBI Taxonomy" id="79012"/>
    <lineage>
        <taxon>Eukaryota</taxon>
        <taxon>Amoebozoa</taxon>
        <taxon>Evosea</taxon>
        <taxon>Eumycetozoa</taxon>
        <taxon>Dictyostelia</taxon>
        <taxon>Dictyosteliales</taxon>
        <taxon>Dictyosteliaceae</taxon>
        <taxon>Dictyostelium</taxon>
    </lineage>
</organism>
<dbReference type="PROSITE" id="PS00109">
    <property type="entry name" value="PROTEIN_KINASE_TYR"/>
    <property type="match status" value="1"/>
</dbReference>
<dbReference type="FunFam" id="3.30.200.20:FF:000201">
    <property type="entry name" value="TP53-regulating kinase isoform X1"/>
    <property type="match status" value="1"/>
</dbReference>
<dbReference type="GO" id="GO:0005829">
    <property type="term" value="C:cytosol"/>
    <property type="evidence" value="ECO:0007669"/>
    <property type="project" value="TreeGrafter"/>
</dbReference>
<keyword evidence="9" id="KW-0418">Kinase</keyword>
<dbReference type="Gene3D" id="1.10.510.10">
    <property type="entry name" value="Transferase(Phosphotransferase) domain 1"/>
    <property type="match status" value="1"/>
</dbReference>
<dbReference type="SUPFAM" id="SSF56112">
    <property type="entry name" value="Protein kinase-like (PK-like)"/>
    <property type="match status" value="1"/>
</dbReference>
<keyword evidence="7" id="KW-0819">tRNA processing</keyword>
<dbReference type="EMBL" id="JAVFKY010000001">
    <property type="protein sequence ID" value="KAK5583949.1"/>
    <property type="molecule type" value="Genomic_DNA"/>
</dbReference>
<dbReference type="GO" id="GO:0008033">
    <property type="term" value="P:tRNA processing"/>
    <property type="evidence" value="ECO:0007669"/>
    <property type="project" value="UniProtKB-KW"/>
</dbReference>
<dbReference type="GO" id="GO:0005634">
    <property type="term" value="C:nucleus"/>
    <property type="evidence" value="ECO:0007669"/>
    <property type="project" value="UniProtKB-SubCell"/>
</dbReference>
<reference evidence="16 17" key="1">
    <citation type="submission" date="2023-11" db="EMBL/GenBank/DDBJ databases">
        <title>Dfirmibasis_genome.</title>
        <authorList>
            <person name="Edelbroek B."/>
            <person name="Kjellin J."/>
            <person name="Jerlstrom-Hultqvist J."/>
            <person name="Soderbom F."/>
        </authorList>
    </citation>
    <scope>NUCLEOTIDE SEQUENCE [LARGE SCALE GENOMIC DNA]</scope>
    <source>
        <strain evidence="16 17">TNS-C-14</strain>
    </source>
</reference>
<evidence type="ECO:0000259" key="15">
    <source>
        <dbReference type="PROSITE" id="PS50011"/>
    </source>
</evidence>
<proteinExistence type="inferred from homology"/>
<keyword evidence="10" id="KW-0378">Hydrolase</keyword>
<evidence type="ECO:0000256" key="6">
    <source>
        <dbReference type="ARBA" id="ARBA00022679"/>
    </source>
</evidence>
<dbReference type="PANTHER" id="PTHR12209:SF0">
    <property type="entry name" value="EKC_KEOPS COMPLEX SUBUNIT TP53RK"/>
    <property type="match status" value="1"/>
</dbReference>
<dbReference type="PROSITE" id="PS50011">
    <property type="entry name" value="PROTEIN_KINASE_DOM"/>
    <property type="match status" value="1"/>
</dbReference>
<evidence type="ECO:0000256" key="5">
    <source>
        <dbReference type="ARBA" id="ARBA00022553"/>
    </source>
</evidence>
<evidence type="ECO:0000313" key="16">
    <source>
        <dbReference type="EMBL" id="KAK5583949.1"/>
    </source>
</evidence>
<dbReference type="NCBIfam" id="TIGR03724">
    <property type="entry name" value="arch_bud32"/>
    <property type="match status" value="1"/>
</dbReference>
<sequence>MDANECNNSENSTTITKQAPSSTISTKVVKLDEIGILISQGAEAKTYETDLYGLKCIVKERFSKAYRHPTLDQKISAKRILQEVRSLNKCKKKGIQVPSLYLVDIGNNRIYMEFIKGETVKHYLYKNQESIDHQDQIILTMKELGKQVGIIHEMNVIHGDLTTSNMLLRESTLELVFIDFGLSYTSNSVEDKAVDLYVLERAFISTHPNSEQLFQTILSAYELTSPSSKIVIQKLNQVRLRGRKKTCFG</sequence>
<dbReference type="InterPro" id="IPR022495">
    <property type="entry name" value="Bud32"/>
</dbReference>
<keyword evidence="6" id="KW-0808">Transferase</keyword>
<name>A0AAN7U1F9_9MYCE</name>
<evidence type="ECO:0000256" key="3">
    <source>
        <dbReference type="ARBA" id="ARBA00012513"/>
    </source>
</evidence>
<dbReference type="Pfam" id="PF01163">
    <property type="entry name" value="RIO1"/>
    <property type="match status" value="1"/>
</dbReference>
<dbReference type="Gene3D" id="3.30.200.20">
    <property type="entry name" value="Phosphorylase Kinase, domain 1"/>
    <property type="match status" value="1"/>
</dbReference>
<keyword evidence="5" id="KW-0597">Phosphoprotein</keyword>
<evidence type="ECO:0000256" key="4">
    <source>
        <dbReference type="ARBA" id="ARBA00022527"/>
    </source>
</evidence>
<comment type="caution">
    <text evidence="16">The sequence shown here is derived from an EMBL/GenBank/DDBJ whole genome shotgun (WGS) entry which is preliminary data.</text>
</comment>
<dbReference type="FunFam" id="1.10.510.10:FF:000323">
    <property type="entry name" value="TP53-regulating kinase, putative"/>
    <property type="match status" value="1"/>
</dbReference>
<feature type="domain" description="Protein kinase" evidence="15">
    <location>
        <begin position="1"/>
        <end position="249"/>
    </location>
</feature>
<dbReference type="GO" id="GO:0004674">
    <property type="term" value="F:protein serine/threonine kinase activity"/>
    <property type="evidence" value="ECO:0007669"/>
    <property type="project" value="UniProtKB-KW"/>
</dbReference>
<evidence type="ECO:0000256" key="12">
    <source>
        <dbReference type="ARBA" id="ARBA00023242"/>
    </source>
</evidence>
<evidence type="ECO:0000256" key="14">
    <source>
        <dbReference type="ARBA" id="ARBA00048679"/>
    </source>
</evidence>
<evidence type="ECO:0000256" key="7">
    <source>
        <dbReference type="ARBA" id="ARBA00022694"/>
    </source>
</evidence>
<dbReference type="PANTHER" id="PTHR12209">
    <property type="entry name" value="NON-SPECIFIC SERINE/THREONINE PROTEIN KINASE"/>
    <property type="match status" value="1"/>
</dbReference>
<evidence type="ECO:0000313" key="17">
    <source>
        <dbReference type="Proteomes" id="UP001344447"/>
    </source>
</evidence>
<dbReference type="SMART" id="SM00220">
    <property type="entry name" value="S_TKc"/>
    <property type="match status" value="1"/>
</dbReference>
<dbReference type="GO" id="GO:0016787">
    <property type="term" value="F:hydrolase activity"/>
    <property type="evidence" value="ECO:0007669"/>
    <property type="project" value="UniProtKB-KW"/>
</dbReference>
<keyword evidence="12" id="KW-0539">Nucleus</keyword>
<dbReference type="GO" id="GO:0070525">
    <property type="term" value="P:tRNA threonylcarbamoyladenosine metabolic process"/>
    <property type="evidence" value="ECO:0007669"/>
    <property type="project" value="TreeGrafter"/>
</dbReference>
<comment type="subcellular location">
    <subcellularLocation>
        <location evidence="1">Nucleus</location>
    </subcellularLocation>
</comment>
<evidence type="ECO:0000256" key="1">
    <source>
        <dbReference type="ARBA" id="ARBA00004123"/>
    </source>
</evidence>
<evidence type="ECO:0000256" key="8">
    <source>
        <dbReference type="ARBA" id="ARBA00022741"/>
    </source>
</evidence>
<keyword evidence="8" id="KW-0547">Nucleotide-binding</keyword>
<keyword evidence="11" id="KW-0067">ATP-binding</keyword>
<comment type="catalytic activity">
    <reaction evidence="14">
        <text>L-seryl-[protein] + ATP = O-phospho-L-seryl-[protein] + ADP + H(+)</text>
        <dbReference type="Rhea" id="RHEA:17989"/>
        <dbReference type="Rhea" id="RHEA-COMP:9863"/>
        <dbReference type="Rhea" id="RHEA-COMP:11604"/>
        <dbReference type="ChEBI" id="CHEBI:15378"/>
        <dbReference type="ChEBI" id="CHEBI:29999"/>
        <dbReference type="ChEBI" id="CHEBI:30616"/>
        <dbReference type="ChEBI" id="CHEBI:83421"/>
        <dbReference type="ChEBI" id="CHEBI:456216"/>
        <dbReference type="EC" id="2.7.11.1"/>
    </reaction>
</comment>
<dbReference type="InterPro" id="IPR011009">
    <property type="entry name" value="Kinase-like_dom_sf"/>
</dbReference>
<evidence type="ECO:0000256" key="9">
    <source>
        <dbReference type="ARBA" id="ARBA00022777"/>
    </source>
</evidence>
<keyword evidence="17" id="KW-1185">Reference proteome</keyword>
<evidence type="ECO:0000256" key="2">
    <source>
        <dbReference type="ARBA" id="ARBA00010630"/>
    </source>
</evidence>
<dbReference type="AlphaFoldDB" id="A0AAN7U1F9"/>
<evidence type="ECO:0000256" key="10">
    <source>
        <dbReference type="ARBA" id="ARBA00022801"/>
    </source>
</evidence>
<comment type="similarity">
    <text evidence="2">Belongs to the protein kinase superfamily. BUD32 family.</text>
</comment>
<dbReference type="InterPro" id="IPR000719">
    <property type="entry name" value="Prot_kinase_dom"/>
</dbReference>
<evidence type="ECO:0000256" key="11">
    <source>
        <dbReference type="ARBA" id="ARBA00022840"/>
    </source>
</evidence>
<dbReference type="InterPro" id="IPR008266">
    <property type="entry name" value="Tyr_kinase_AS"/>
</dbReference>
<dbReference type="InterPro" id="IPR018934">
    <property type="entry name" value="RIO_dom"/>
</dbReference>
<protein>
    <recommendedName>
        <fullName evidence="3">non-specific serine/threonine protein kinase</fullName>
        <ecNumber evidence="3">2.7.11.1</ecNumber>
    </recommendedName>
</protein>
<comment type="catalytic activity">
    <reaction evidence="13">
        <text>L-threonyl-[protein] + ATP = O-phospho-L-threonyl-[protein] + ADP + H(+)</text>
        <dbReference type="Rhea" id="RHEA:46608"/>
        <dbReference type="Rhea" id="RHEA-COMP:11060"/>
        <dbReference type="Rhea" id="RHEA-COMP:11605"/>
        <dbReference type="ChEBI" id="CHEBI:15378"/>
        <dbReference type="ChEBI" id="CHEBI:30013"/>
        <dbReference type="ChEBI" id="CHEBI:30616"/>
        <dbReference type="ChEBI" id="CHEBI:61977"/>
        <dbReference type="ChEBI" id="CHEBI:456216"/>
        <dbReference type="EC" id="2.7.11.1"/>
    </reaction>
</comment>
<keyword evidence="4" id="KW-0723">Serine/threonine-protein kinase</keyword>
<dbReference type="Proteomes" id="UP001344447">
    <property type="component" value="Unassembled WGS sequence"/>
</dbReference>
<dbReference type="EC" id="2.7.11.1" evidence="3"/>
<evidence type="ECO:0000256" key="13">
    <source>
        <dbReference type="ARBA" id="ARBA00047899"/>
    </source>
</evidence>
<gene>
    <name evidence="16" type="ORF">RB653_005555</name>
</gene>